<proteinExistence type="predicted"/>
<gene>
    <name evidence="1" type="ORF">THAOC_25783</name>
</gene>
<comment type="caution">
    <text evidence="1">The sequence shown here is derived from an EMBL/GenBank/DDBJ whole genome shotgun (WGS) entry which is preliminary data.</text>
</comment>
<organism evidence="1 2">
    <name type="scientific">Thalassiosira oceanica</name>
    <name type="common">Marine diatom</name>
    <dbReference type="NCBI Taxonomy" id="159749"/>
    <lineage>
        <taxon>Eukaryota</taxon>
        <taxon>Sar</taxon>
        <taxon>Stramenopiles</taxon>
        <taxon>Ochrophyta</taxon>
        <taxon>Bacillariophyta</taxon>
        <taxon>Coscinodiscophyceae</taxon>
        <taxon>Thalassiosirophycidae</taxon>
        <taxon>Thalassiosirales</taxon>
        <taxon>Thalassiosiraceae</taxon>
        <taxon>Thalassiosira</taxon>
    </lineage>
</organism>
<evidence type="ECO:0000313" key="1">
    <source>
        <dbReference type="EMBL" id="EJK54576.1"/>
    </source>
</evidence>
<keyword evidence="2" id="KW-1185">Reference proteome</keyword>
<protein>
    <submittedName>
        <fullName evidence="1">Uncharacterized protein</fullName>
    </submittedName>
</protein>
<reference evidence="1 2" key="1">
    <citation type="journal article" date="2012" name="Genome Biol.">
        <title>Genome and low-iron response of an oceanic diatom adapted to chronic iron limitation.</title>
        <authorList>
            <person name="Lommer M."/>
            <person name="Specht M."/>
            <person name="Roy A.S."/>
            <person name="Kraemer L."/>
            <person name="Andreson R."/>
            <person name="Gutowska M.A."/>
            <person name="Wolf J."/>
            <person name="Bergner S.V."/>
            <person name="Schilhabel M.B."/>
            <person name="Klostermeier U.C."/>
            <person name="Beiko R.G."/>
            <person name="Rosenstiel P."/>
            <person name="Hippler M."/>
            <person name="Laroche J."/>
        </authorList>
    </citation>
    <scope>NUCLEOTIDE SEQUENCE [LARGE SCALE GENOMIC DNA]</scope>
    <source>
        <strain evidence="1 2">CCMP1005</strain>
    </source>
</reference>
<name>K0S0H6_THAOC</name>
<dbReference type="Proteomes" id="UP000266841">
    <property type="component" value="Unassembled WGS sequence"/>
</dbReference>
<dbReference type="EMBL" id="AGNL01035635">
    <property type="protein sequence ID" value="EJK54576.1"/>
    <property type="molecule type" value="Genomic_DNA"/>
</dbReference>
<sequence>MGRTVVGHGCVLKEPTELGRSRMHSALWRQMITGSAPSQRLAAAVPILAEDDAATCTELVGLIWREEDRSEHGQRRARGGARTRRTLNVCGGTNDELSAGQLGAALLDGMLSFARWGI</sequence>
<evidence type="ECO:0000313" key="2">
    <source>
        <dbReference type="Proteomes" id="UP000266841"/>
    </source>
</evidence>
<dbReference type="AlphaFoldDB" id="K0S0H6"/>
<accession>K0S0H6</accession>